<feature type="transmembrane region" description="Helical" evidence="2">
    <location>
        <begin position="34"/>
        <end position="55"/>
    </location>
</feature>
<keyword evidence="4" id="KW-1185">Reference proteome</keyword>
<accession>A0A6N9SVI2</accession>
<feature type="compositionally biased region" description="Polar residues" evidence="1">
    <location>
        <begin position="328"/>
        <end position="338"/>
    </location>
</feature>
<dbReference type="Proteomes" id="UP000469011">
    <property type="component" value="Unassembled WGS sequence"/>
</dbReference>
<dbReference type="Pfam" id="PF19495">
    <property type="entry name" value="DUF6030"/>
    <property type="match status" value="1"/>
</dbReference>
<evidence type="ECO:0000313" key="4">
    <source>
        <dbReference type="Proteomes" id="UP000469011"/>
    </source>
</evidence>
<name>A0A6N9SVI2_9HYPH</name>
<comment type="caution">
    <text evidence="3">The sequence shown here is derived from an EMBL/GenBank/DDBJ whole genome shotgun (WGS) entry which is preliminary data.</text>
</comment>
<gene>
    <name evidence="3" type="ORF">GTK09_01305</name>
</gene>
<feature type="compositionally biased region" description="Polar residues" evidence="1">
    <location>
        <begin position="307"/>
        <end position="318"/>
    </location>
</feature>
<keyword evidence="2" id="KW-1133">Transmembrane helix</keyword>
<keyword evidence="2" id="KW-0472">Membrane</keyword>
<sequence length="338" mass="36130">MPRGTKRERTTWEAPISTSSPAEKGFDVVEVLGLVTRLGLVALVIAGGLIVVFLNSDAGGSLGERFKRAAETGAVFSQPARPEASGNVERDPAAGDEASTDKAEAQTQVAVIGSPRLLTPPATRAAPQLVRLALVSPKKICKAIDPGTDFMSWHESLLLDGQWECYATATAEGERVEREDTGESEEDALVSSDPDAVVEPALPSQPQLFVMARGDQRDTLTTVRVKLVADSAAKAKRGARRIAEITGALFDVLQWRAPDGLLEKLEGLTDFDLEQAGTQLRFKRELSTGWQYNLIVIFPNPKIYSQGSAFHPPETTSEAGPPGPAELSGSTPVSGNDR</sequence>
<protein>
    <submittedName>
        <fullName evidence="3">Uncharacterized protein</fullName>
    </submittedName>
</protein>
<dbReference type="AlphaFoldDB" id="A0A6N9SVI2"/>
<reference evidence="3 4" key="1">
    <citation type="submission" date="2020-01" db="EMBL/GenBank/DDBJ databases">
        <title>Jiella pacifica sp. nov.</title>
        <authorList>
            <person name="Xue Z."/>
            <person name="Zhu S."/>
            <person name="Chen J."/>
            <person name="Yang J."/>
        </authorList>
    </citation>
    <scope>NUCLEOTIDE SEQUENCE [LARGE SCALE GENOMIC DNA]</scope>
    <source>
        <strain evidence="3 4">40Bstr34</strain>
    </source>
</reference>
<dbReference type="RefSeq" id="WP_163460670.1">
    <property type="nucleotide sequence ID" value="NZ_JAAAMG010000001.1"/>
</dbReference>
<feature type="region of interest" description="Disordered" evidence="1">
    <location>
        <begin position="307"/>
        <end position="338"/>
    </location>
</feature>
<keyword evidence="2" id="KW-0812">Transmembrane</keyword>
<feature type="region of interest" description="Disordered" evidence="1">
    <location>
        <begin position="73"/>
        <end position="105"/>
    </location>
</feature>
<feature type="compositionally biased region" description="Basic and acidic residues" evidence="1">
    <location>
        <begin position="88"/>
        <end position="104"/>
    </location>
</feature>
<proteinExistence type="predicted"/>
<dbReference type="InterPro" id="IPR046071">
    <property type="entry name" value="DUF6030"/>
</dbReference>
<evidence type="ECO:0000256" key="2">
    <source>
        <dbReference type="SAM" id="Phobius"/>
    </source>
</evidence>
<evidence type="ECO:0000313" key="3">
    <source>
        <dbReference type="EMBL" id="NDW03053.1"/>
    </source>
</evidence>
<dbReference type="EMBL" id="JAAAMG010000001">
    <property type="protein sequence ID" value="NDW03053.1"/>
    <property type="molecule type" value="Genomic_DNA"/>
</dbReference>
<organism evidence="3 4">
    <name type="scientific">Jiella pacifica</name>
    <dbReference type="NCBI Taxonomy" id="2696469"/>
    <lineage>
        <taxon>Bacteria</taxon>
        <taxon>Pseudomonadati</taxon>
        <taxon>Pseudomonadota</taxon>
        <taxon>Alphaproteobacteria</taxon>
        <taxon>Hyphomicrobiales</taxon>
        <taxon>Aurantimonadaceae</taxon>
        <taxon>Jiella</taxon>
    </lineage>
</organism>
<evidence type="ECO:0000256" key="1">
    <source>
        <dbReference type="SAM" id="MobiDB-lite"/>
    </source>
</evidence>